<dbReference type="FunFam" id="3.10.20.90:FF:000011">
    <property type="entry name" value="Polyubiquitin Ubiquitin"/>
    <property type="match status" value="1"/>
</dbReference>
<keyword evidence="8" id="KW-0539">Nucleus</keyword>
<evidence type="ECO:0000313" key="10">
    <source>
        <dbReference type="EMBL" id="CAA7033564.1"/>
    </source>
</evidence>
<dbReference type="OrthoDB" id="1886586at2759"/>
<dbReference type="SUPFAM" id="SSF54236">
    <property type="entry name" value="Ubiquitin-like"/>
    <property type="match status" value="4"/>
</dbReference>
<keyword evidence="6" id="KW-0677">Repeat</keyword>
<dbReference type="SMART" id="SM00213">
    <property type="entry name" value="UBQ"/>
    <property type="match status" value="4"/>
</dbReference>
<gene>
    <name evidence="10" type="ORF">MERR_LOCUS20799</name>
</gene>
<comment type="similarity">
    <text evidence="3">Belongs to the ubiquitin family.</text>
</comment>
<dbReference type="PANTHER" id="PTHR10666">
    <property type="entry name" value="UBIQUITIN"/>
    <property type="match status" value="1"/>
</dbReference>
<name>A0A6D2J3B8_9BRAS</name>
<dbReference type="PRINTS" id="PR00348">
    <property type="entry name" value="UBIQUITIN"/>
</dbReference>
<dbReference type="GO" id="GO:0005737">
    <property type="term" value="C:cytoplasm"/>
    <property type="evidence" value="ECO:0007669"/>
    <property type="project" value="UniProtKB-SubCell"/>
</dbReference>
<evidence type="ECO:0000256" key="5">
    <source>
        <dbReference type="ARBA" id="ARBA00022499"/>
    </source>
</evidence>
<evidence type="ECO:0000256" key="7">
    <source>
        <dbReference type="ARBA" id="ARBA00022786"/>
    </source>
</evidence>
<feature type="domain" description="Ubiquitin-like" evidence="9">
    <location>
        <begin position="155"/>
        <end position="230"/>
    </location>
</feature>
<evidence type="ECO:0000313" key="11">
    <source>
        <dbReference type="Proteomes" id="UP000467841"/>
    </source>
</evidence>
<dbReference type="InterPro" id="IPR000626">
    <property type="entry name" value="Ubiquitin-like_dom"/>
</dbReference>
<feature type="domain" description="Ubiquitin-like" evidence="9">
    <location>
        <begin position="79"/>
        <end position="154"/>
    </location>
</feature>
<feature type="domain" description="Ubiquitin-like" evidence="9">
    <location>
        <begin position="3"/>
        <end position="78"/>
    </location>
</feature>
<dbReference type="EMBL" id="CACVBM020001134">
    <property type="protein sequence ID" value="CAA7033564.1"/>
    <property type="molecule type" value="Genomic_DNA"/>
</dbReference>
<dbReference type="CDD" id="cd01803">
    <property type="entry name" value="Ubl_ubiquitin"/>
    <property type="match status" value="3"/>
</dbReference>
<dbReference type="FunFam" id="3.10.20.90:FF:000016">
    <property type="entry name" value="Polyubiquitin 3"/>
    <property type="match status" value="2"/>
</dbReference>
<dbReference type="Gene3D" id="3.10.20.90">
    <property type="entry name" value="Phosphatidylinositol 3-kinase Catalytic Subunit, Chain A, domain 1"/>
    <property type="match status" value="4"/>
</dbReference>
<sequence>MVMQIHAMTLQDKTITLDVESSDTINNVKAKIQDKEGLPLDQQRLIFSGKLLEDDRTLADYNIQKDSTLHLSLRLKGGMQIFVKTLTGKTITLEVESSDTVDNVKAKIQDKEGIPPDQQRLIFAGKQLEDGRTLADYNIQKESTLHLVLRLRGGMQIFVKTLTGKTITLEVESSDTIDNVKAKIQDKEGIPPDQQRLIFAGKQLEDGRTLADYNIQKESTLHLVLRLRGGMQIFVKTLTGKTITLEVESSDTVDNVKAKIQDKEGIAPDQQRLIFAGKQLEDGRTLADYNIQKESTLHLVLRLRGGSF</sequence>
<evidence type="ECO:0000256" key="3">
    <source>
        <dbReference type="ARBA" id="ARBA00008430"/>
    </source>
</evidence>
<dbReference type="PROSITE" id="PS00299">
    <property type="entry name" value="UBIQUITIN_1"/>
    <property type="match status" value="4"/>
</dbReference>
<dbReference type="AlphaFoldDB" id="A0A6D2J3B8"/>
<dbReference type="Proteomes" id="UP000467841">
    <property type="component" value="Unassembled WGS sequence"/>
</dbReference>
<dbReference type="GO" id="GO:0003729">
    <property type="term" value="F:mRNA binding"/>
    <property type="evidence" value="ECO:0007669"/>
    <property type="project" value="UniProtKB-ARBA"/>
</dbReference>
<dbReference type="InterPro" id="IPR050158">
    <property type="entry name" value="Ubiquitin_ubiquitin-like"/>
</dbReference>
<keyword evidence="4" id="KW-0963">Cytoplasm</keyword>
<evidence type="ECO:0000256" key="8">
    <source>
        <dbReference type="ARBA" id="ARBA00023242"/>
    </source>
</evidence>
<dbReference type="FunFam" id="3.10.20.90:FF:000160">
    <property type="entry name" value="Polyubiquitin-C"/>
    <property type="match status" value="1"/>
</dbReference>
<reference evidence="10" key="1">
    <citation type="submission" date="2020-01" db="EMBL/GenBank/DDBJ databases">
        <authorList>
            <person name="Mishra B."/>
        </authorList>
    </citation>
    <scope>NUCLEOTIDE SEQUENCE [LARGE SCALE GENOMIC DNA]</scope>
</reference>
<organism evidence="10 11">
    <name type="scientific">Microthlaspi erraticum</name>
    <dbReference type="NCBI Taxonomy" id="1685480"/>
    <lineage>
        <taxon>Eukaryota</taxon>
        <taxon>Viridiplantae</taxon>
        <taxon>Streptophyta</taxon>
        <taxon>Embryophyta</taxon>
        <taxon>Tracheophyta</taxon>
        <taxon>Spermatophyta</taxon>
        <taxon>Magnoliopsida</taxon>
        <taxon>eudicotyledons</taxon>
        <taxon>Gunneridae</taxon>
        <taxon>Pentapetalae</taxon>
        <taxon>rosids</taxon>
        <taxon>malvids</taxon>
        <taxon>Brassicales</taxon>
        <taxon>Brassicaceae</taxon>
        <taxon>Coluteocarpeae</taxon>
        <taxon>Microthlaspi</taxon>
    </lineage>
</organism>
<protein>
    <recommendedName>
        <fullName evidence="9">Ubiquitin-like domain-containing protein</fullName>
    </recommendedName>
</protein>
<keyword evidence="11" id="KW-1185">Reference proteome</keyword>
<dbReference type="Pfam" id="PF00240">
    <property type="entry name" value="ubiquitin"/>
    <property type="match status" value="4"/>
</dbReference>
<evidence type="ECO:0000256" key="1">
    <source>
        <dbReference type="ARBA" id="ARBA00004123"/>
    </source>
</evidence>
<evidence type="ECO:0000259" key="9">
    <source>
        <dbReference type="PROSITE" id="PS50053"/>
    </source>
</evidence>
<dbReference type="InterPro" id="IPR029071">
    <property type="entry name" value="Ubiquitin-like_domsf"/>
</dbReference>
<dbReference type="InterPro" id="IPR019954">
    <property type="entry name" value="Ubiquitin_CS"/>
</dbReference>
<dbReference type="InterPro" id="IPR019956">
    <property type="entry name" value="Ubiquitin_dom"/>
</dbReference>
<dbReference type="GO" id="GO:0005634">
    <property type="term" value="C:nucleus"/>
    <property type="evidence" value="ECO:0007669"/>
    <property type="project" value="UniProtKB-SubCell"/>
</dbReference>
<feature type="domain" description="Ubiquitin-like" evidence="9">
    <location>
        <begin position="231"/>
        <end position="306"/>
    </location>
</feature>
<comment type="subcellular location">
    <subcellularLocation>
        <location evidence="2">Cytoplasm</location>
    </subcellularLocation>
    <subcellularLocation>
        <location evidence="1">Nucleus</location>
    </subcellularLocation>
</comment>
<comment type="caution">
    <text evidence="10">The sequence shown here is derived from an EMBL/GenBank/DDBJ whole genome shotgun (WGS) entry which is preliminary data.</text>
</comment>
<keyword evidence="5" id="KW-1017">Isopeptide bond</keyword>
<evidence type="ECO:0000256" key="2">
    <source>
        <dbReference type="ARBA" id="ARBA00004496"/>
    </source>
</evidence>
<proteinExistence type="inferred from homology"/>
<keyword evidence="7" id="KW-0833">Ubl conjugation pathway</keyword>
<evidence type="ECO:0000256" key="4">
    <source>
        <dbReference type="ARBA" id="ARBA00022490"/>
    </source>
</evidence>
<dbReference type="PROSITE" id="PS50053">
    <property type="entry name" value="UBIQUITIN_2"/>
    <property type="match status" value="4"/>
</dbReference>
<evidence type="ECO:0000256" key="6">
    <source>
        <dbReference type="ARBA" id="ARBA00022737"/>
    </source>
</evidence>
<accession>A0A6D2J3B8</accession>